<dbReference type="GO" id="GO:0016301">
    <property type="term" value="F:kinase activity"/>
    <property type="evidence" value="ECO:0007669"/>
    <property type="project" value="UniProtKB-UniRule"/>
</dbReference>
<dbReference type="Pfam" id="PF03881">
    <property type="entry name" value="Fructosamin_kin"/>
    <property type="match status" value="1"/>
</dbReference>
<accession>A0A1H5PNS9</accession>
<evidence type="ECO:0000313" key="3">
    <source>
        <dbReference type="Proteomes" id="UP000181980"/>
    </source>
</evidence>
<dbReference type="SUPFAM" id="SSF56112">
    <property type="entry name" value="Protein kinase-like (PK-like)"/>
    <property type="match status" value="1"/>
</dbReference>
<dbReference type="Gene3D" id="3.30.200.20">
    <property type="entry name" value="Phosphorylase Kinase, domain 1"/>
    <property type="match status" value="1"/>
</dbReference>
<evidence type="ECO:0000256" key="1">
    <source>
        <dbReference type="PIRNR" id="PIRNR006221"/>
    </source>
</evidence>
<dbReference type="AlphaFoldDB" id="A0A1H5PNS9"/>
<organism evidence="2 3">
    <name type="scientific">Jiangella alba</name>
    <dbReference type="NCBI Taxonomy" id="561176"/>
    <lineage>
        <taxon>Bacteria</taxon>
        <taxon>Bacillati</taxon>
        <taxon>Actinomycetota</taxon>
        <taxon>Actinomycetes</taxon>
        <taxon>Jiangellales</taxon>
        <taxon>Jiangellaceae</taxon>
        <taxon>Jiangella</taxon>
    </lineage>
</organism>
<evidence type="ECO:0000313" key="2">
    <source>
        <dbReference type="EMBL" id="SEF15446.1"/>
    </source>
</evidence>
<gene>
    <name evidence="2" type="ORF">SAMN04488561_4963</name>
</gene>
<dbReference type="PANTHER" id="PTHR12149:SF8">
    <property type="entry name" value="PROTEIN-RIBULOSAMINE 3-KINASE"/>
    <property type="match status" value="1"/>
</dbReference>
<keyword evidence="3" id="KW-1185">Reference proteome</keyword>
<dbReference type="Gene3D" id="1.10.510.10">
    <property type="entry name" value="Transferase(Phosphotransferase) domain 1"/>
    <property type="match status" value="1"/>
</dbReference>
<dbReference type="Proteomes" id="UP000181980">
    <property type="component" value="Unassembled WGS sequence"/>
</dbReference>
<reference evidence="3" key="1">
    <citation type="submission" date="2016-10" db="EMBL/GenBank/DDBJ databases">
        <authorList>
            <person name="Varghese N."/>
            <person name="Submissions S."/>
        </authorList>
    </citation>
    <scope>NUCLEOTIDE SEQUENCE [LARGE SCALE GENOMIC DNA]</scope>
    <source>
        <strain evidence="3">DSM 45237</strain>
    </source>
</reference>
<dbReference type="InterPro" id="IPR011009">
    <property type="entry name" value="Kinase-like_dom_sf"/>
</dbReference>
<dbReference type="InterPro" id="IPR016477">
    <property type="entry name" value="Fructo-/Ketosamine-3-kinase"/>
</dbReference>
<dbReference type="Gene3D" id="1.20.1270.240">
    <property type="match status" value="1"/>
</dbReference>
<dbReference type="PANTHER" id="PTHR12149">
    <property type="entry name" value="FRUCTOSAMINE 3 KINASE-RELATED PROTEIN"/>
    <property type="match status" value="1"/>
</dbReference>
<proteinExistence type="inferred from homology"/>
<keyword evidence="1 2" id="KW-0418">Kinase</keyword>
<dbReference type="EMBL" id="FNUC01000004">
    <property type="protein sequence ID" value="SEF15446.1"/>
    <property type="molecule type" value="Genomic_DNA"/>
</dbReference>
<comment type="similarity">
    <text evidence="1">Belongs to the fructosamine kinase family.</text>
</comment>
<sequence>MVSPVDSEHLHTLLGTAVESLTPVGGGSICEARRARLGDGRTVFVKTRAGAPPGFFPAEALGLTRLAAAPGGVPVPRMLAHDEHCLVLEWVTTGVPSATAAERFGRALAATHRHGADVFGTADGPGWIGSLDLPHGPWKRWPDLWAYGRLEPYLRTARKAGAVDRRTVADVEKVIADLPRLAGPDEPPALVHGDLWAGNVLWTETGAYLVDPAAHGGHRETDLAMLTLFGLPHLDRVLAAYDEAWPLAAGWRERLPLHQLHPVLVHAVLFGGSYGAQAGRLARQALRAG</sequence>
<dbReference type="PIRSF" id="PIRSF006221">
    <property type="entry name" value="Ketosamine-3-kinase"/>
    <property type="match status" value="1"/>
</dbReference>
<dbReference type="STRING" id="561176.SAMN04488561_4963"/>
<keyword evidence="1" id="KW-0808">Transferase</keyword>
<protein>
    <submittedName>
        <fullName evidence="2">Fructosamine-3-kinase</fullName>
    </submittedName>
</protein>
<name>A0A1H5PNS9_9ACTN</name>